<dbReference type="SUPFAM" id="SSF56784">
    <property type="entry name" value="HAD-like"/>
    <property type="match status" value="1"/>
</dbReference>
<feature type="transmembrane region" description="Helical" evidence="5">
    <location>
        <begin position="439"/>
        <end position="460"/>
    </location>
</feature>
<proteinExistence type="predicted"/>
<evidence type="ECO:0000256" key="4">
    <source>
        <dbReference type="ARBA" id="ARBA00023136"/>
    </source>
</evidence>
<comment type="subcellular location">
    <subcellularLocation>
        <location evidence="1">Membrane</location>
        <topology evidence="1">Multi-pass membrane protein</topology>
    </subcellularLocation>
</comment>
<evidence type="ECO:0000256" key="3">
    <source>
        <dbReference type="ARBA" id="ARBA00022989"/>
    </source>
</evidence>
<dbReference type="InterPro" id="IPR001757">
    <property type="entry name" value="P_typ_ATPase"/>
</dbReference>
<dbReference type="EMBL" id="PFET01000005">
    <property type="protein sequence ID" value="PJE76124.1"/>
    <property type="molecule type" value="Genomic_DNA"/>
</dbReference>
<feature type="transmembrane region" description="Helical" evidence="5">
    <location>
        <begin position="506"/>
        <end position="529"/>
    </location>
</feature>
<keyword evidence="4 5" id="KW-0472">Membrane</keyword>
<sequence length="642" mass="69915">MPVQKEIGGKGSTGTFLVTGWSLAEVTATGALTAFSKTLMLVEGKRSLMEEDIPTISKFLGGISVTVAILLTTVSFLWHVPLLDILTLDVSLFIAGIPVALPTVTSLIISIGVVGLTAKNVIVRRLSSLEELANVTLLLSDKTGTLTENTIAVERVITYSGDEKHNLALAAATVAGDNENPIDRAVLTAAKAESTETFERTQFILADSSRKRATATLTITGKAHTVAFGASQVVEALCTLSSQDKKRFAADVAEAAENGYRVLALAEVVGDKEKAMTLVALLLLSDTIRPESSLVISFLQKHGIATKMVIGDNEAITTRAARVLQLVGPVIRRADFATEAGWNDIKKRFDAIGGFAEILPEDKYRLVQFARTKACVSVTGDGVNDLPAVKAASVGIAVKNAVDALKGAADIVLLTDGITVIRDAVIEARKIFQRLYNYSVYRISESFRVIITVAVLGLLYGDYPLTPVQLILLALLNDLPIIALAVDRVRVPEMPAKINVRARFLLSSLFGLAGIMNSLMLFFIAVYWWHLPWGELQTMSFLKLTVSGHMLIYVAHTDEPWYKFFPSRMVMVATIGTQLIVTAMAATGVLTSQLSWPFIIFVWLWSFFWMQISELMKHLQRAVRSRYANFFEGATEAVLEAE</sequence>
<dbReference type="GO" id="GO:0016020">
    <property type="term" value="C:membrane"/>
    <property type="evidence" value="ECO:0007669"/>
    <property type="project" value="UniProtKB-SubCell"/>
</dbReference>
<dbReference type="Gene3D" id="3.40.1110.10">
    <property type="entry name" value="Calcium-transporting ATPase, cytoplasmic domain N"/>
    <property type="match status" value="1"/>
</dbReference>
<name>A0A2M8LF97_9BACT</name>
<dbReference type="SUPFAM" id="SSF81660">
    <property type="entry name" value="Metal cation-transporting ATPase, ATP-binding domain N"/>
    <property type="match status" value="1"/>
</dbReference>
<reference evidence="6 7" key="1">
    <citation type="submission" date="2017-09" db="EMBL/GenBank/DDBJ databases">
        <title>Depth-based differentiation of microbial function through sediment-hosted aquifers and enrichment of novel symbionts in the deep terrestrial subsurface.</title>
        <authorList>
            <person name="Probst A.J."/>
            <person name="Ladd B."/>
            <person name="Jarett J.K."/>
            <person name="Geller-Mcgrath D.E."/>
            <person name="Sieber C.M."/>
            <person name="Emerson J.B."/>
            <person name="Anantharaman K."/>
            <person name="Thomas B.C."/>
            <person name="Malmstrom R."/>
            <person name="Stieglmeier M."/>
            <person name="Klingl A."/>
            <person name="Woyke T."/>
            <person name="Ryan C.M."/>
            <person name="Banfield J.F."/>
        </authorList>
    </citation>
    <scope>NUCLEOTIDE SEQUENCE [LARGE SCALE GENOMIC DNA]</scope>
    <source>
        <strain evidence="6">CG10_big_fil_rev_8_21_14_0_10_48_11</strain>
    </source>
</reference>
<dbReference type="AlphaFoldDB" id="A0A2M8LF97"/>
<keyword evidence="2 5" id="KW-0812">Transmembrane</keyword>
<dbReference type="PRINTS" id="PR00119">
    <property type="entry name" value="CATATPASE"/>
</dbReference>
<evidence type="ECO:0000256" key="2">
    <source>
        <dbReference type="ARBA" id="ARBA00022692"/>
    </source>
</evidence>
<protein>
    <recommendedName>
        <fullName evidence="8">Cation-transporting P-type ATPase C-terminal domain-containing protein</fullName>
    </recommendedName>
</protein>
<evidence type="ECO:0008006" key="8">
    <source>
        <dbReference type="Google" id="ProtNLM"/>
    </source>
</evidence>
<dbReference type="InterPro" id="IPR036412">
    <property type="entry name" value="HAD-like_sf"/>
</dbReference>
<dbReference type="Pfam" id="PF00702">
    <property type="entry name" value="Hydrolase"/>
    <property type="match status" value="1"/>
</dbReference>
<dbReference type="InterPro" id="IPR023298">
    <property type="entry name" value="ATPase_P-typ_TM_dom_sf"/>
</dbReference>
<keyword evidence="3 5" id="KW-1133">Transmembrane helix</keyword>
<dbReference type="SUPFAM" id="SSF81665">
    <property type="entry name" value="Calcium ATPase, transmembrane domain M"/>
    <property type="match status" value="1"/>
</dbReference>
<dbReference type="Gene3D" id="3.40.50.1000">
    <property type="entry name" value="HAD superfamily/HAD-like"/>
    <property type="match status" value="1"/>
</dbReference>
<feature type="transmembrane region" description="Helical" evidence="5">
    <location>
        <begin position="541"/>
        <end position="557"/>
    </location>
</feature>
<dbReference type="Gene3D" id="1.20.1110.10">
    <property type="entry name" value="Calcium-transporting ATPase, transmembrane domain"/>
    <property type="match status" value="1"/>
</dbReference>
<dbReference type="PANTHER" id="PTHR42861">
    <property type="entry name" value="CALCIUM-TRANSPORTING ATPASE"/>
    <property type="match status" value="1"/>
</dbReference>
<dbReference type="InterPro" id="IPR023299">
    <property type="entry name" value="ATPase_P-typ_cyto_dom_N"/>
</dbReference>
<accession>A0A2M8LF97</accession>
<dbReference type="GO" id="GO:0005524">
    <property type="term" value="F:ATP binding"/>
    <property type="evidence" value="ECO:0007669"/>
    <property type="project" value="InterPro"/>
</dbReference>
<comment type="caution">
    <text evidence="6">The sequence shown here is derived from an EMBL/GenBank/DDBJ whole genome shotgun (WGS) entry which is preliminary data.</text>
</comment>
<dbReference type="InterPro" id="IPR023214">
    <property type="entry name" value="HAD_sf"/>
</dbReference>
<evidence type="ECO:0000256" key="1">
    <source>
        <dbReference type="ARBA" id="ARBA00004141"/>
    </source>
</evidence>
<dbReference type="Proteomes" id="UP000231152">
    <property type="component" value="Unassembled WGS sequence"/>
</dbReference>
<dbReference type="Gene3D" id="2.70.150.10">
    <property type="entry name" value="Calcium-transporting ATPase, cytoplasmic transduction domain A"/>
    <property type="match status" value="1"/>
</dbReference>
<evidence type="ECO:0000256" key="5">
    <source>
        <dbReference type="SAM" id="Phobius"/>
    </source>
</evidence>
<feature type="transmembrane region" description="Helical" evidence="5">
    <location>
        <begin position="466"/>
        <end position="486"/>
    </location>
</feature>
<organism evidence="6 7">
    <name type="scientific">Candidatus Uhrbacteria bacterium CG10_big_fil_rev_8_21_14_0_10_48_11</name>
    <dbReference type="NCBI Taxonomy" id="1975037"/>
    <lineage>
        <taxon>Bacteria</taxon>
        <taxon>Candidatus Uhriibacteriota</taxon>
    </lineage>
</organism>
<dbReference type="PROSITE" id="PS00154">
    <property type="entry name" value="ATPASE_E1_E2"/>
    <property type="match status" value="1"/>
</dbReference>
<evidence type="ECO:0000313" key="7">
    <source>
        <dbReference type="Proteomes" id="UP000231152"/>
    </source>
</evidence>
<gene>
    <name evidence="6" type="ORF">COV04_01175</name>
</gene>
<dbReference type="PRINTS" id="PR00120">
    <property type="entry name" value="HATPASE"/>
</dbReference>
<dbReference type="InterPro" id="IPR018303">
    <property type="entry name" value="ATPase_P-typ_P_site"/>
</dbReference>
<evidence type="ECO:0000313" key="6">
    <source>
        <dbReference type="EMBL" id="PJE76124.1"/>
    </source>
</evidence>
<feature type="transmembrane region" description="Helical" evidence="5">
    <location>
        <begin position="596"/>
        <end position="616"/>
    </location>
</feature>
<dbReference type="GO" id="GO:0016887">
    <property type="term" value="F:ATP hydrolysis activity"/>
    <property type="evidence" value="ECO:0007669"/>
    <property type="project" value="InterPro"/>
</dbReference>
<feature type="transmembrane region" description="Helical" evidence="5">
    <location>
        <begin position="59"/>
        <end position="80"/>
    </location>
</feature>
<feature type="transmembrane region" description="Helical" evidence="5">
    <location>
        <begin position="569"/>
        <end position="590"/>
    </location>
</feature>
<dbReference type="NCBIfam" id="TIGR01494">
    <property type="entry name" value="ATPase_P-type"/>
    <property type="match status" value="2"/>
</dbReference>
<feature type="transmembrane region" description="Helical" evidence="5">
    <location>
        <begin position="20"/>
        <end position="39"/>
    </location>
</feature>
<feature type="transmembrane region" description="Helical" evidence="5">
    <location>
        <begin position="92"/>
        <end position="118"/>
    </location>
</feature>